<dbReference type="AlphaFoldDB" id="A0A316WLY6"/>
<name>A0A316WLY6_9FLAO</name>
<sequence length="193" mass="22621">MGTSSERSTIYVNTKAEWREWLENNHHVEQSIWLVCNTKKSNLPVVYWTELVDEALCFGWIDSTRKTIDEGSFMQLFSRRKPKSTWSKINKEKVERLIENKLMTQAGLETIRIAKENGSWTILDSVEELIIPEDLNETFKLHEGSEAYFLSLSKSIKKMMLQWIVLAKRPETRKNRIDEIAIQAAQNKKPKNF</sequence>
<dbReference type="Proteomes" id="UP000236413">
    <property type="component" value="Unassembled WGS sequence"/>
</dbReference>
<organism evidence="1 2">
    <name type="scientific">Chryseobacterium viscerum</name>
    <dbReference type="NCBI Taxonomy" id="1037377"/>
    <lineage>
        <taxon>Bacteria</taxon>
        <taxon>Pseudomonadati</taxon>
        <taxon>Bacteroidota</taxon>
        <taxon>Flavobacteriia</taxon>
        <taxon>Flavobacteriales</taxon>
        <taxon>Weeksellaceae</taxon>
        <taxon>Chryseobacterium group</taxon>
        <taxon>Chryseobacterium</taxon>
    </lineage>
</organism>
<gene>
    <name evidence="1" type="ORF">C1634_019370</name>
</gene>
<accession>A0A316WLY6</accession>
<dbReference type="Pfam" id="PF13376">
    <property type="entry name" value="OmdA"/>
    <property type="match status" value="1"/>
</dbReference>
<dbReference type="EMBL" id="PPEG02000008">
    <property type="protein sequence ID" value="PWN59470.1"/>
    <property type="molecule type" value="Genomic_DNA"/>
</dbReference>
<dbReference type="RefSeq" id="WP_103233433.1">
    <property type="nucleotide sequence ID" value="NZ_PPEG02000008.1"/>
</dbReference>
<evidence type="ECO:0000313" key="1">
    <source>
        <dbReference type="EMBL" id="PWN59470.1"/>
    </source>
</evidence>
<comment type="caution">
    <text evidence="1">The sequence shown here is derived from an EMBL/GenBank/DDBJ whole genome shotgun (WGS) entry which is preliminary data.</text>
</comment>
<protein>
    <recommendedName>
        <fullName evidence="3">Bacteriocin-protection protein</fullName>
    </recommendedName>
</protein>
<evidence type="ECO:0008006" key="3">
    <source>
        <dbReference type="Google" id="ProtNLM"/>
    </source>
</evidence>
<evidence type="ECO:0000313" key="2">
    <source>
        <dbReference type="Proteomes" id="UP000236413"/>
    </source>
</evidence>
<proteinExistence type="predicted"/>
<reference evidence="1 2" key="1">
    <citation type="submission" date="2018-04" db="EMBL/GenBank/DDBJ databases">
        <title>Chryseobacterium oncorhynchi 701B-08T from rainbow trout, and Chryseobacterium viscerum 687B-08T from diseased fish.</title>
        <authorList>
            <person name="Jeong J.-J."/>
            <person name="Lee Y.J."/>
            <person name="Pathiraja D."/>
            <person name="Park B."/>
            <person name="Choi I.-G."/>
            <person name="Kim K.D."/>
        </authorList>
    </citation>
    <scope>NUCLEOTIDE SEQUENCE [LARGE SCALE GENOMIC DNA]</scope>
    <source>
        <strain evidence="1 2">687B-08</strain>
    </source>
</reference>